<reference evidence="3" key="1">
    <citation type="journal article" date="2020" name="mSystems">
        <title>Genome- and Community-Level Interaction Insights into Carbon Utilization and Element Cycling Functions of Hydrothermarchaeota in Hydrothermal Sediment.</title>
        <authorList>
            <person name="Zhou Z."/>
            <person name="Liu Y."/>
            <person name="Xu W."/>
            <person name="Pan J."/>
            <person name="Luo Z.H."/>
            <person name="Li M."/>
        </authorList>
    </citation>
    <scope>NUCLEOTIDE SEQUENCE [LARGE SCALE GENOMIC DNA]</scope>
    <source>
        <strain evidence="3">SpSt-143</strain>
    </source>
</reference>
<dbReference type="Pfam" id="PF01436">
    <property type="entry name" value="NHL"/>
    <property type="match status" value="1"/>
</dbReference>
<proteinExistence type="predicted"/>
<keyword evidence="1" id="KW-0677">Repeat</keyword>
<accession>A0A7V2B2P4</accession>
<comment type="caution">
    <text evidence="3">The sequence shown here is derived from an EMBL/GenBank/DDBJ whole genome shotgun (WGS) entry which is preliminary data.</text>
</comment>
<dbReference type="SUPFAM" id="SSF101898">
    <property type="entry name" value="NHL repeat"/>
    <property type="match status" value="1"/>
</dbReference>
<dbReference type="PROSITE" id="PS51125">
    <property type="entry name" value="NHL"/>
    <property type="match status" value="1"/>
</dbReference>
<evidence type="ECO:0000256" key="1">
    <source>
        <dbReference type="ARBA" id="ARBA00022737"/>
    </source>
</evidence>
<evidence type="ECO:0000256" key="2">
    <source>
        <dbReference type="PROSITE-ProRule" id="PRU00504"/>
    </source>
</evidence>
<name>A0A7V2B2P4_RHOMR</name>
<dbReference type="Gene3D" id="2.120.10.30">
    <property type="entry name" value="TolB, C-terminal domain"/>
    <property type="match status" value="1"/>
</dbReference>
<organism evidence="3">
    <name type="scientific">Rhodothermus marinus</name>
    <name type="common">Rhodothermus obamensis</name>
    <dbReference type="NCBI Taxonomy" id="29549"/>
    <lineage>
        <taxon>Bacteria</taxon>
        <taxon>Pseudomonadati</taxon>
        <taxon>Rhodothermota</taxon>
        <taxon>Rhodothermia</taxon>
        <taxon>Rhodothermales</taxon>
        <taxon>Rhodothermaceae</taxon>
        <taxon>Rhodothermus</taxon>
    </lineage>
</organism>
<gene>
    <name evidence="3" type="ORF">ENO59_11635</name>
</gene>
<dbReference type="EMBL" id="DSGB01000006">
    <property type="protein sequence ID" value="HER97135.1"/>
    <property type="molecule type" value="Genomic_DNA"/>
</dbReference>
<sequence>MVTMRTSKGNQKRSFGPMLLAMALGLLLAGCDALLGSKQDPTTEEIFRVGRSEPGLFREVEYVPLFPFYTLGGDGAPLQAPQDVYVGFDTFIYVVDARGLHVLDQAGRPALFIPIPGGATSVIQDRRLHVYVTARRDTLIGNRTWNLPVVLRYAGIPTGNPQLVDIIWHPFDDRSRRLNRPDPIPTDEEVAFTGVAVLANNAIYVARRGPVNDPTSAILPHNTILEFTPEGLNTQALVTLDPRQPTLRSAVNPADVLTFVHPPQRTTFPFSRDFYIAQTPPEGERLRYAVLSIRAVETPDGIEYRPDAEKIQIVGDTTRGEGFLYEEFKFACPSDLAFAADGTNYLFVLDACKDSLFVFTAAGVEGVAPPPGSSSTRPVVVSFGGRGDGARQFNRPQGVAYGRRIVYVADTGNHRISRFRLNTDFE</sequence>
<evidence type="ECO:0008006" key="4">
    <source>
        <dbReference type="Google" id="ProtNLM"/>
    </source>
</evidence>
<evidence type="ECO:0000313" key="3">
    <source>
        <dbReference type="EMBL" id="HER97135.1"/>
    </source>
</evidence>
<dbReference type="InterPro" id="IPR001258">
    <property type="entry name" value="NHL_repeat"/>
</dbReference>
<protein>
    <recommendedName>
        <fullName evidence="4">NHL repeat containing protein</fullName>
    </recommendedName>
</protein>
<dbReference type="AlphaFoldDB" id="A0A7V2B2P4"/>
<dbReference type="PROSITE" id="PS51257">
    <property type="entry name" value="PROKAR_LIPOPROTEIN"/>
    <property type="match status" value="1"/>
</dbReference>
<dbReference type="InterPro" id="IPR011042">
    <property type="entry name" value="6-blade_b-propeller_TolB-like"/>
</dbReference>
<feature type="repeat" description="NHL" evidence="2">
    <location>
        <begin position="382"/>
        <end position="422"/>
    </location>
</feature>